<evidence type="ECO:0000313" key="1">
    <source>
        <dbReference type="EMBL" id="BBX88008.1"/>
    </source>
</evidence>
<organism evidence="1 2">
    <name type="scientific">Mycolicibacterium aubagnense</name>
    <dbReference type="NCBI Taxonomy" id="319707"/>
    <lineage>
        <taxon>Bacteria</taxon>
        <taxon>Bacillati</taxon>
        <taxon>Actinomycetota</taxon>
        <taxon>Actinomycetes</taxon>
        <taxon>Mycobacteriales</taxon>
        <taxon>Mycobacteriaceae</taxon>
        <taxon>Mycolicibacterium</taxon>
    </lineage>
</organism>
<dbReference type="EMBL" id="AP022577">
    <property type="protein sequence ID" value="BBX88008.1"/>
    <property type="molecule type" value="Genomic_DNA"/>
</dbReference>
<sequence>MNVAQQFPARTDSNGVIWYRHRDSDSGTSRSEWTSDPTQAHSDYVAHYDATTGGLHPEGVCGGDCSGCCSDAEWR</sequence>
<name>A0ABM7IMU2_9MYCO</name>
<accession>A0ABM7IMU2</accession>
<evidence type="ECO:0000313" key="2">
    <source>
        <dbReference type="Proteomes" id="UP000465609"/>
    </source>
</evidence>
<keyword evidence="2" id="KW-1185">Reference proteome</keyword>
<gene>
    <name evidence="1" type="ORF">MAUB_58810</name>
</gene>
<dbReference type="Proteomes" id="UP000465609">
    <property type="component" value="Chromosome"/>
</dbReference>
<reference evidence="1 2" key="1">
    <citation type="journal article" date="2019" name="Emerg. Microbes Infect.">
        <title>Comprehensive subspecies identification of 175 nontuberculous mycobacteria species based on 7547 genomic profiles.</title>
        <authorList>
            <person name="Matsumoto Y."/>
            <person name="Kinjo T."/>
            <person name="Motooka D."/>
            <person name="Nabeya D."/>
            <person name="Jung N."/>
            <person name="Uechi K."/>
            <person name="Horii T."/>
            <person name="Iida T."/>
            <person name="Fujita J."/>
            <person name="Nakamura S."/>
        </authorList>
    </citation>
    <scope>NUCLEOTIDE SEQUENCE [LARGE SCALE GENOMIC DNA]</scope>
    <source>
        <strain evidence="1 2">JCM 15296</strain>
    </source>
</reference>
<proteinExistence type="predicted"/>
<protein>
    <submittedName>
        <fullName evidence="1">Uncharacterized protein</fullName>
    </submittedName>
</protein>